<keyword evidence="1" id="KW-0175">Coiled coil</keyword>
<sequence>MVAQAVLALLDCTSLVARHPPPLLHAPRYAPLVALTGSVAPEEAEAAVERAEALAAQALTAREEADRLAEAAETAAESAADRSDSAAEDIGGSQKFSLSMLASSSAAQAASLDAGAQLASAVEAAEAADELDKQAAEALEAAEEMLALYYDQEGGASS</sequence>
<keyword evidence="4" id="KW-1185">Reference proteome</keyword>
<reference evidence="3" key="2">
    <citation type="submission" date="2024-10" db="UniProtKB">
        <authorList>
            <consortium name="EnsemblProtists"/>
        </authorList>
    </citation>
    <scope>IDENTIFICATION</scope>
</reference>
<dbReference type="AlphaFoldDB" id="A0A0D3I3L4"/>
<dbReference type="EnsemblProtists" id="EOD05849">
    <property type="protein sequence ID" value="EOD05849"/>
    <property type="gene ID" value="EMIHUDRAFT_460171"/>
</dbReference>
<proteinExistence type="predicted"/>
<evidence type="ECO:0000256" key="1">
    <source>
        <dbReference type="SAM" id="Coils"/>
    </source>
</evidence>
<dbReference type="Proteomes" id="UP000013827">
    <property type="component" value="Unassembled WGS sequence"/>
</dbReference>
<dbReference type="KEGG" id="ehx:EMIHUDRAFT_460171"/>
<accession>A0A0D3I3L4</accession>
<reference evidence="4" key="1">
    <citation type="journal article" date="2013" name="Nature">
        <title>Pan genome of the phytoplankton Emiliania underpins its global distribution.</title>
        <authorList>
            <person name="Read B.A."/>
            <person name="Kegel J."/>
            <person name="Klute M.J."/>
            <person name="Kuo A."/>
            <person name="Lefebvre S.C."/>
            <person name="Maumus F."/>
            <person name="Mayer C."/>
            <person name="Miller J."/>
            <person name="Monier A."/>
            <person name="Salamov A."/>
            <person name="Young J."/>
            <person name="Aguilar M."/>
            <person name="Claverie J.M."/>
            <person name="Frickenhaus S."/>
            <person name="Gonzalez K."/>
            <person name="Herman E.K."/>
            <person name="Lin Y.C."/>
            <person name="Napier J."/>
            <person name="Ogata H."/>
            <person name="Sarno A.F."/>
            <person name="Shmutz J."/>
            <person name="Schroeder D."/>
            <person name="de Vargas C."/>
            <person name="Verret F."/>
            <person name="von Dassow P."/>
            <person name="Valentin K."/>
            <person name="Van de Peer Y."/>
            <person name="Wheeler G."/>
            <person name="Dacks J.B."/>
            <person name="Delwiche C.F."/>
            <person name="Dyhrman S.T."/>
            <person name="Glockner G."/>
            <person name="John U."/>
            <person name="Richards T."/>
            <person name="Worden A.Z."/>
            <person name="Zhang X."/>
            <person name="Grigoriev I.V."/>
            <person name="Allen A.E."/>
            <person name="Bidle K."/>
            <person name="Borodovsky M."/>
            <person name="Bowler C."/>
            <person name="Brownlee C."/>
            <person name="Cock J.M."/>
            <person name="Elias M."/>
            <person name="Gladyshev V.N."/>
            <person name="Groth M."/>
            <person name="Guda C."/>
            <person name="Hadaegh A."/>
            <person name="Iglesias-Rodriguez M.D."/>
            <person name="Jenkins J."/>
            <person name="Jones B.M."/>
            <person name="Lawson T."/>
            <person name="Leese F."/>
            <person name="Lindquist E."/>
            <person name="Lobanov A."/>
            <person name="Lomsadze A."/>
            <person name="Malik S.B."/>
            <person name="Marsh M.E."/>
            <person name="Mackinder L."/>
            <person name="Mock T."/>
            <person name="Mueller-Roeber B."/>
            <person name="Pagarete A."/>
            <person name="Parker M."/>
            <person name="Probert I."/>
            <person name="Quesneville H."/>
            <person name="Raines C."/>
            <person name="Rensing S.A."/>
            <person name="Riano-Pachon D.M."/>
            <person name="Richier S."/>
            <person name="Rokitta S."/>
            <person name="Shiraiwa Y."/>
            <person name="Soanes D.M."/>
            <person name="van der Giezen M."/>
            <person name="Wahlund T.M."/>
            <person name="Williams B."/>
            <person name="Wilson W."/>
            <person name="Wolfe G."/>
            <person name="Wurch L.L."/>
        </authorList>
    </citation>
    <scope>NUCLEOTIDE SEQUENCE</scope>
</reference>
<dbReference type="PaxDb" id="2903-EOD05849"/>
<protein>
    <submittedName>
        <fullName evidence="3">Uncharacterized protein</fullName>
    </submittedName>
</protein>
<dbReference type="GeneID" id="17251999"/>
<dbReference type="HOGENOM" id="CLU_1681200_0_0_1"/>
<name>A0A0D3I3L4_EMIH1</name>
<feature type="coiled-coil region" evidence="1">
    <location>
        <begin position="121"/>
        <end position="148"/>
    </location>
</feature>
<evidence type="ECO:0000313" key="4">
    <source>
        <dbReference type="Proteomes" id="UP000013827"/>
    </source>
</evidence>
<organism evidence="3 4">
    <name type="scientific">Emiliania huxleyi (strain CCMP1516)</name>
    <dbReference type="NCBI Taxonomy" id="280463"/>
    <lineage>
        <taxon>Eukaryota</taxon>
        <taxon>Haptista</taxon>
        <taxon>Haptophyta</taxon>
        <taxon>Prymnesiophyceae</taxon>
        <taxon>Isochrysidales</taxon>
        <taxon>Noelaerhabdaceae</taxon>
        <taxon>Emiliania</taxon>
    </lineage>
</organism>
<dbReference type="RefSeq" id="XP_005758278.1">
    <property type="nucleotide sequence ID" value="XM_005758221.1"/>
</dbReference>
<feature type="region of interest" description="Disordered" evidence="2">
    <location>
        <begin position="65"/>
        <end position="89"/>
    </location>
</feature>
<evidence type="ECO:0000313" key="3">
    <source>
        <dbReference type="EnsemblProtists" id="EOD05849"/>
    </source>
</evidence>
<evidence type="ECO:0000256" key="2">
    <source>
        <dbReference type="SAM" id="MobiDB-lite"/>
    </source>
</evidence>